<gene>
    <name evidence="3" type="ORF">SLEP1_g49902</name>
</gene>
<dbReference type="InterPro" id="IPR057012">
    <property type="entry name" value="ULT1/2_Znf"/>
</dbReference>
<evidence type="ECO:0000259" key="1">
    <source>
        <dbReference type="Pfam" id="PF23292"/>
    </source>
</evidence>
<reference evidence="3 4" key="1">
    <citation type="journal article" date="2021" name="Commun. Biol.">
        <title>The genome of Shorea leprosula (Dipterocarpaceae) highlights the ecological relevance of drought in aseasonal tropical rainforests.</title>
        <authorList>
            <person name="Ng K.K.S."/>
            <person name="Kobayashi M.J."/>
            <person name="Fawcett J.A."/>
            <person name="Hatakeyama M."/>
            <person name="Paape T."/>
            <person name="Ng C.H."/>
            <person name="Ang C.C."/>
            <person name="Tnah L.H."/>
            <person name="Lee C.T."/>
            <person name="Nishiyama T."/>
            <person name="Sese J."/>
            <person name="O'Brien M.J."/>
            <person name="Copetti D."/>
            <person name="Mohd Noor M.I."/>
            <person name="Ong R.C."/>
            <person name="Putra M."/>
            <person name="Sireger I.Z."/>
            <person name="Indrioko S."/>
            <person name="Kosugi Y."/>
            <person name="Izuno A."/>
            <person name="Isagi Y."/>
            <person name="Lee S.L."/>
            <person name="Shimizu K.K."/>
        </authorList>
    </citation>
    <scope>NUCLEOTIDE SEQUENCE [LARGE SCALE GENOMIC DNA]</scope>
    <source>
        <strain evidence="3">214</strain>
    </source>
</reference>
<dbReference type="Proteomes" id="UP001054252">
    <property type="component" value="Unassembled WGS sequence"/>
</dbReference>
<dbReference type="PANTHER" id="PTHR34053:SF2">
    <property type="entry name" value="SAND DOMAIN-CONTAINING PROTEIN"/>
    <property type="match status" value="1"/>
</dbReference>
<accession>A0AAV5M0T4</accession>
<dbReference type="InterPro" id="IPR057011">
    <property type="entry name" value="ULT1/2_SAND"/>
</dbReference>
<comment type="caution">
    <text evidence="3">The sequence shown here is derived from an EMBL/GenBank/DDBJ whole genome shotgun (WGS) entry which is preliminary data.</text>
</comment>
<feature type="domain" description="ULTRAPETALA1/2 SAND" evidence="1">
    <location>
        <begin position="5"/>
        <end position="48"/>
    </location>
</feature>
<organism evidence="3 4">
    <name type="scientific">Rubroshorea leprosula</name>
    <dbReference type="NCBI Taxonomy" id="152421"/>
    <lineage>
        <taxon>Eukaryota</taxon>
        <taxon>Viridiplantae</taxon>
        <taxon>Streptophyta</taxon>
        <taxon>Embryophyta</taxon>
        <taxon>Tracheophyta</taxon>
        <taxon>Spermatophyta</taxon>
        <taxon>Magnoliopsida</taxon>
        <taxon>eudicotyledons</taxon>
        <taxon>Gunneridae</taxon>
        <taxon>Pentapetalae</taxon>
        <taxon>rosids</taxon>
        <taxon>malvids</taxon>
        <taxon>Malvales</taxon>
        <taxon>Dipterocarpaceae</taxon>
        <taxon>Rubroshorea</taxon>
    </lineage>
</organism>
<dbReference type="GO" id="GO:0005829">
    <property type="term" value="C:cytosol"/>
    <property type="evidence" value="ECO:0007669"/>
    <property type="project" value="TreeGrafter"/>
</dbReference>
<feature type="domain" description="ULTRAPETALA1/2 zinc finger" evidence="2">
    <location>
        <begin position="65"/>
        <end position="162"/>
    </location>
</feature>
<dbReference type="InterPro" id="IPR020533">
    <property type="entry name" value="Developmental_reg_ULTRAPETALA"/>
</dbReference>
<proteinExistence type="predicted"/>
<dbReference type="Pfam" id="PF23292">
    <property type="entry name" value="SAND_ULT1"/>
    <property type="match status" value="1"/>
</dbReference>
<evidence type="ECO:0000259" key="2">
    <source>
        <dbReference type="Pfam" id="PF23293"/>
    </source>
</evidence>
<dbReference type="PANTHER" id="PTHR34053">
    <property type="entry name" value="PROTEIN ULTRAPETALA 1"/>
    <property type="match status" value="1"/>
</dbReference>
<dbReference type="EMBL" id="BPVZ01000159">
    <property type="protein sequence ID" value="GKV42506.1"/>
    <property type="molecule type" value="Genomic_DNA"/>
</dbReference>
<dbReference type="AlphaFoldDB" id="A0AAV5M0T4"/>
<dbReference type="GO" id="GO:0005634">
    <property type="term" value="C:nucleus"/>
    <property type="evidence" value="ECO:0007669"/>
    <property type="project" value="TreeGrafter"/>
</dbReference>
<evidence type="ECO:0000313" key="3">
    <source>
        <dbReference type="EMBL" id="GKV42506.1"/>
    </source>
</evidence>
<protein>
    <submittedName>
        <fullName evidence="3">Uncharacterized protein</fullName>
    </submittedName>
</protein>
<evidence type="ECO:0000313" key="4">
    <source>
        <dbReference type="Proteomes" id="UP001054252"/>
    </source>
</evidence>
<sequence length="167" mass="19625">MKRLGNLTPNDFVKHCGREGNRKWKSHIWLPIGEDKVPLGKSPILKYYKFASNRANAIRKRNVFHRDEFINCHACNKPRRFSQRTEEERRHYHAATTSTRWRCSDWLYGEINCNEEAERESRRSLRGCPEAPACKGCHRCVCFGCVECRFNDCGCRICVDFIRNAEP</sequence>
<keyword evidence="4" id="KW-1185">Reference proteome</keyword>
<dbReference type="Pfam" id="PF23293">
    <property type="entry name" value="zf_ULT1"/>
    <property type="match status" value="1"/>
</dbReference>
<name>A0AAV5M0T4_9ROSI</name>